<evidence type="ECO:0000256" key="1">
    <source>
        <dbReference type="ARBA" id="ARBA00001974"/>
    </source>
</evidence>
<dbReference type="AlphaFoldDB" id="A0A7H0H2D5"/>
<dbReference type="Gene3D" id="3.50.50.60">
    <property type="entry name" value="FAD/NAD(P)-binding domain"/>
    <property type="match status" value="2"/>
</dbReference>
<keyword evidence="3" id="KW-0274">FAD</keyword>
<comment type="cofactor">
    <cofactor evidence="1">
        <name>FAD</name>
        <dbReference type="ChEBI" id="CHEBI:57692"/>
    </cofactor>
</comment>
<dbReference type="InterPro" id="IPR050446">
    <property type="entry name" value="FAD-oxidoreductase/Apoptosis"/>
</dbReference>
<evidence type="ECO:0000313" key="8">
    <source>
        <dbReference type="Proteomes" id="UP000516117"/>
    </source>
</evidence>
<evidence type="ECO:0000313" key="7">
    <source>
        <dbReference type="EMBL" id="QNP54701.1"/>
    </source>
</evidence>
<keyword evidence="2" id="KW-0285">Flavoprotein</keyword>
<dbReference type="RefSeq" id="WP_187719839.1">
    <property type="nucleotide sequence ID" value="NZ_BAABBL010000008.1"/>
</dbReference>
<dbReference type="SUPFAM" id="SSF55424">
    <property type="entry name" value="FAD/NAD-linked reductases, dimerisation (C-terminal) domain"/>
    <property type="match status" value="1"/>
</dbReference>
<gene>
    <name evidence="7" type="ORF">H9L22_10315</name>
</gene>
<dbReference type="GO" id="GO:0016651">
    <property type="term" value="F:oxidoreductase activity, acting on NAD(P)H"/>
    <property type="evidence" value="ECO:0007669"/>
    <property type="project" value="TreeGrafter"/>
</dbReference>
<proteinExistence type="predicted"/>
<protein>
    <submittedName>
        <fullName evidence="7">FAD-dependent oxidoreductase</fullName>
    </submittedName>
</protein>
<dbReference type="InterPro" id="IPR023753">
    <property type="entry name" value="FAD/NAD-binding_dom"/>
</dbReference>
<evidence type="ECO:0000256" key="3">
    <source>
        <dbReference type="ARBA" id="ARBA00022827"/>
    </source>
</evidence>
<dbReference type="InterPro" id="IPR036188">
    <property type="entry name" value="FAD/NAD-bd_sf"/>
</dbReference>
<keyword evidence="4" id="KW-0560">Oxidoreductase</keyword>
<feature type="domain" description="Reductase C-terminal" evidence="6">
    <location>
        <begin position="321"/>
        <end position="401"/>
    </location>
</feature>
<evidence type="ECO:0000259" key="6">
    <source>
        <dbReference type="Pfam" id="PF14759"/>
    </source>
</evidence>
<evidence type="ECO:0000259" key="5">
    <source>
        <dbReference type="Pfam" id="PF07992"/>
    </source>
</evidence>
<keyword evidence="8" id="KW-1185">Reference proteome</keyword>
<dbReference type="PANTHER" id="PTHR43557">
    <property type="entry name" value="APOPTOSIS-INDUCING FACTOR 1"/>
    <property type="match status" value="1"/>
</dbReference>
<dbReference type="Gene3D" id="3.30.390.30">
    <property type="match status" value="1"/>
</dbReference>
<feature type="domain" description="FAD/NAD(P)-binding" evidence="5">
    <location>
        <begin position="4"/>
        <end position="300"/>
    </location>
</feature>
<organism evidence="7 8">
    <name type="scientific">Tessaracoccus defluvii</name>
    <dbReference type="NCBI Taxonomy" id="1285901"/>
    <lineage>
        <taxon>Bacteria</taxon>
        <taxon>Bacillati</taxon>
        <taxon>Actinomycetota</taxon>
        <taxon>Actinomycetes</taxon>
        <taxon>Propionibacteriales</taxon>
        <taxon>Propionibacteriaceae</taxon>
        <taxon>Tessaracoccus</taxon>
    </lineage>
</organism>
<dbReference type="InterPro" id="IPR016156">
    <property type="entry name" value="FAD/NAD-linked_Rdtase_dimer_sf"/>
</dbReference>
<sequence length="404" mass="43151">MSTYVIVGGGLAGTRTAEELRDLDGDARIVLVAGEAALPYDRPPLTKDYLLGAKQENDIVLHDAGWFTDNQIELHAGQNASSIDPAAQLVYLTDGTSIHYDGLALATGSRPRSLTVPGVGRPGVQTLRTLPESTQLRDSLAAGDPIVIVGGGWIGLEAAAAARHHGAPVTVLVRDRTVLPALGHEIGKRFIELHRKHGVEFVFGGELASIDGDGDRGPVTGVTLVGGRVIEARRVLIAVGAEPRVELAREAGLEVGNGVLVDDTLATSDPRIVAVGDIAAPENAWFGGRLRVEHWATALTQPAIAARTLVGDEAHFDGPPFFYTDQYDLSMEFRGVIPDEATMIQRGSGAEYLVIWLNRDGVPRAAMNVNQWEGDSLEALLRQARPADPRRFADPTVGLDEVTR</sequence>
<dbReference type="PRINTS" id="PR00368">
    <property type="entry name" value="FADPNR"/>
</dbReference>
<dbReference type="Pfam" id="PF14759">
    <property type="entry name" value="Reductase_C"/>
    <property type="match status" value="1"/>
</dbReference>
<dbReference type="PRINTS" id="PR00411">
    <property type="entry name" value="PNDRDTASEI"/>
</dbReference>
<dbReference type="Proteomes" id="UP000516117">
    <property type="component" value="Chromosome"/>
</dbReference>
<accession>A0A7H0H2D5</accession>
<dbReference type="PANTHER" id="PTHR43557:SF2">
    <property type="entry name" value="RIESKE DOMAIN-CONTAINING PROTEIN-RELATED"/>
    <property type="match status" value="1"/>
</dbReference>
<dbReference type="InterPro" id="IPR028202">
    <property type="entry name" value="Reductase_C"/>
</dbReference>
<dbReference type="EMBL" id="CP060789">
    <property type="protein sequence ID" value="QNP54701.1"/>
    <property type="molecule type" value="Genomic_DNA"/>
</dbReference>
<name>A0A7H0H2D5_9ACTN</name>
<evidence type="ECO:0000256" key="2">
    <source>
        <dbReference type="ARBA" id="ARBA00022630"/>
    </source>
</evidence>
<reference evidence="7 8" key="1">
    <citation type="submission" date="2020-08" db="EMBL/GenBank/DDBJ databases">
        <title>Genome sequence of Tessaracoccus defluvii JCM 17540T.</title>
        <authorList>
            <person name="Hyun D.-W."/>
            <person name="Bae J.-W."/>
        </authorList>
    </citation>
    <scope>NUCLEOTIDE SEQUENCE [LARGE SCALE GENOMIC DNA]</scope>
    <source>
        <strain evidence="7 8">JCM 17540</strain>
    </source>
</reference>
<dbReference type="SUPFAM" id="SSF51905">
    <property type="entry name" value="FAD/NAD(P)-binding domain"/>
    <property type="match status" value="2"/>
</dbReference>
<evidence type="ECO:0000256" key="4">
    <source>
        <dbReference type="ARBA" id="ARBA00023002"/>
    </source>
</evidence>
<dbReference type="KEGG" id="tdf:H9L22_10315"/>
<dbReference type="Pfam" id="PF07992">
    <property type="entry name" value="Pyr_redox_2"/>
    <property type="match status" value="1"/>
</dbReference>
<dbReference type="GO" id="GO:0005737">
    <property type="term" value="C:cytoplasm"/>
    <property type="evidence" value="ECO:0007669"/>
    <property type="project" value="TreeGrafter"/>
</dbReference>